<evidence type="ECO:0008006" key="3">
    <source>
        <dbReference type="Google" id="ProtNLM"/>
    </source>
</evidence>
<evidence type="ECO:0000313" key="2">
    <source>
        <dbReference type="Proteomes" id="UP000261620"/>
    </source>
</evidence>
<reference evidence="1" key="2">
    <citation type="submission" date="2025-09" db="UniProtKB">
        <authorList>
            <consortium name="Ensembl"/>
        </authorList>
    </citation>
    <scope>IDENTIFICATION</scope>
</reference>
<dbReference type="OMA" id="TIGRTHT"/>
<sequence>MAKAKRLCVFESGRIVELHMQGLSQRALVGRSRTVILNFLKDPEGYGTEKSSGKPQKISPALSWRIRRAVREDTGRSLSQIKALTDTDCSPITIRRYLQNKGLKNEKCLQRPNLLPCHKLGLLDFARERQTWDIERWKKVLFSDEKNNQPGCGGGSIMIWDALSFNGTMALQVVQGRQTATGYVEMLQRVTLLTEGPRLCGNDWAFKQDNAAVHNARLTNDFFQENSVTVLDRPGLAREVYKNGCQFQTMDALLEAIFTTWSNVPTSLLETLTPRLPNKIMQVYIFFFS</sequence>
<keyword evidence="2" id="KW-1185">Reference proteome</keyword>
<dbReference type="Ensembl" id="ENSMMOT00000005179.1">
    <property type="protein sequence ID" value="ENSMMOP00000005087.1"/>
    <property type="gene ID" value="ENSMMOG00000004058.1"/>
</dbReference>
<organism evidence="1 2">
    <name type="scientific">Mola mola</name>
    <name type="common">Ocean sunfish</name>
    <name type="synonym">Tetraodon mola</name>
    <dbReference type="NCBI Taxonomy" id="94237"/>
    <lineage>
        <taxon>Eukaryota</taxon>
        <taxon>Metazoa</taxon>
        <taxon>Chordata</taxon>
        <taxon>Craniata</taxon>
        <taxon>Vertebrata</taxon>
        <taxon>Euteleostomi</taxon>
        <taxon>Actinopterygii</taxon>
        <taxon>Neopterygii</taxon>
        <taxon>Teleostei</taxon>
        <taxon>Neoteleostei</taxon>
        <taxon>Acanthomorphata</taxon>
        <taxon>Eupercaria</taxon>
        <taxon>Tetraodontiformes</taxon>
        <taxon>Molidae</taxon>
        <taxon>Mola</taxon>
    </lineage>
</organism>
<dbReference type="InterPro" id="IPR036397">
    <property type="entry name" value="RNaseH_sf"/>
</dbReference>
<dbReference type="GO" id="GO:0003676">
    <property type="term" value="F:nucleic acid binding"/>
    <property type="evidence" value="ECO:0007669"/>
    <property type="project" value="InterPro"/>
</dbReference>
<evidence type="ECO:0000313" key="1">
    <source>
        <dbReference type="Ensembl" id="ENSMMOP00000005087.1"/>
    </source>
</evidence>
<name>A0A3Q3W0R5_MOLML</name>
<dbReference type="Gene3D" id="3.30.420.10">
    <property type="entry name" value="Ribonuclease H-like superfamily/Ribonuclease H"/>
    <property type="match status" value="1"/>
</dbReference>
<proteinExistence type="predicted"/>
<dbReference type="Gene3D" id="1.10.10.60">
    <property type="entry name" value="Homeodomain-like"/>
    <property type="match status" value="1"/>
</dbReference>
<dbReference type="Proteomes" id="UP000261620">
    <property type="component" value="Unplaced"/>
</dbReference>
<dbReference type="AlphaFoldDB" id="A0A3Q3W0R5"/>
<reference evidence="1" key="1">
    <citation type="submission" date="2025-08" db="UniProtKB">
        <authorList>
            <consortium name="Ensembl"/>
        </authorList>
    </citation>
    <scope>IDENTIFICATION</scope>
</reference>
<dbReference type="STRING" id="94237.ENSMMOP00000005087"/>
<protein>
    <recommendedName>
        <fullName evidence="3">Transposase Tc1-like domain-containing protein</fullName>
    </recommendedName>
</protein>
<accession>A0A3Q3W0R5</accession>